<organism evidence="2 3">
    <name type="scientific">Methanoplanus endosymbiosus</name>
    <dbReference type="NCBI Taxonomy" id="33865"/>
    <lineage>
        <taxon>Archaea</taxon>
        <taxon>Methanobacteriati</taxon>
        <taxon>Methanobacteriota</taxon>
        <taxon>Stenosarchaea group</taxon>
        <taxon>Methanomicrobia</taxon>
        <taxon>Methanomicrobiales</taxon>
        <taxon>Methanomicrobiaceae</taxon>
        <taxon>Methanoplanus</taxon>
    </lineage>
</organism>
<feature type="domain" description="4Fe-4S ferredoxin-type" evidence="1">
    <location>
        <begin position="196"/>
        <end position="224"/>
    </location>
</feature>
<dbReference type="InterPro" id="IPR017900">
    <property type="entry name" value="4Fe4S_Fe_S_CS"/>
</dbReference>
<dbReference type="SUPFAM" id="SSF54862">
    <property type="entry name" value="4Fe-4S ferredoxins"/>
    <property type="match status" value="1"/>
</dbReference>
<protein>
    <submittedName>
        <fullName evidence="2">EFR1 family ferrodoxin</fullName>
    </submittedName>
</protein>
<reference evidence="2" key="1">
    <citation type="submission" date="2022-04" db="EMBL/GenBank/DDBJ databases">
        <title>Complete genome of Methanoplanus endosymbiosus DSM 3599.</title>
        <authorList>
            <person name="Chen S.-C."/>
            <person name="You Y.-T."/>
            <person name="Zhou Y.-Z."/>
            <person name="Lai M.-C."/>
        </authorList>
    </citation>
    <scope>NUCLEOTIDE SEQUENCE</scope>
    <source>
        <strain evidence="2">DSM 3599</strain>
    </source>
</reference>
<dbReference type="PROSITE" id="PS51379">
    <property type="entry name" value="4FE4S_FER_2"/>
    <property type="match status" value="1"/>
</dbReference>
<evidence type="ECO:0000313" key="2">
    <source>
        <dbReference type="EMBL" id="UUX93179.1"/>
    </source>
</evidence>
<keyword evidence="3" id="KW-1185">Reference proteome</keyword>
<dbReference type="SUPFAM" id="SSF52218">
    <property type="entry name" value="Flavoproteins"/>
    <property type="match status" value="1"/>
</dbReference>
<dbReference type="GO" id="GO:0016491">
    <property type="term" value="F:oxidoreductase activity"/>
    <property type="evidence" value="ECO:0007669"/>
    <property type="project" value="UniProtKB-ARBA"/>
</dbReference>
<evidence type="ECO:0000259" key="1">
    <source>
        <dbReference type="PROSITE" id="PS51379"/>
    </source>
</evidence>
<sequence length="273" mass="30388">MKTTVYYFTGTGNSLWVSKGLAEQLSEKTGQSTDLCRGEAELIPIAEVMRSKNPVKCPKGAAGIVCPVYQGGIPLIVSEFIEKADLTLPDYIFIILTYGAYTASAEDLIYDQLKDAGRAPDYVNKIKMADNYLPIFTPPSGEKLDSLMKSAESELNIVAGDIAGRKKRIPESGIIADLVTKFMYGDLIRKGHVKDKKFHADENCNGCGTCAKVCPVENITIEDQKPVWHNNCEFCFACLHLCPKMAIQYKNSTKKKPRYKNPEINISDLMRKW</sequence>
<accession>A0A9E7TKW6</accession>
<dbReference type="Proteomes" id="UP001060368">
    <property type="component" value="Chromosome"/>
</dbReference>
<dbReference type="NCBIfam" id="NF038196">
    <property type="entry name" value="ferrodoxin_EFR1"/>
    <property type="match status" value="1"/>
</dbReference>
<dbReference type="PROSITE" id="PS00198">
    <property type="entry name" value="4FE4S_FER_1"/>
    <property type="match status" value="1"/>
</dbReference>
<dbReference type="InterPro" id="IPR017896">
    <property type="entry name" value="4Fe4S_Fe-S-bd"/>
</dbReference>
<dbReference type="InterPro" id="IPR029039">
    <property type="entry name" value="Flavoprotein-like_sf"/>
</dbReference>
<proteinExistence type="predicted"/>
<evidence type="ECO:0000313" key="3">
    <source>
        <dbReference type="Proteomes" id="UP001060368"/>
    </source>
</evidence>
<dbReference type="InterPro" id="IPR047964">
    <property type="entry name" value="EFR1-like"/>
</dbReference>
<dbReference type="Pfam" id="PF13237">
    <property type="entry name" value="Fer4_10"/>
    <property type="match status" value="1"/>
</dbReference>
<dbReference type="PANTHER" id="PTHR43122">
    <property type="entry name" value="FERREDOXIN SUBUNIT OF PYRUVATE:FLAVODOXIN OXIDOREDUCTASE-RELATED"/>
    <property type="match status" value="1"/>
</dbReference>
<name>A0A9E7TKW6_9EURY</name>
<dbReference type="GeneID" id="74306707"/>
<dbReference type="AlphaFoldDB" id="A0A9E7TKW6"/>
<dbReference type="Gene3D" id="3.30.70.20">
    <property type="match status" value="1"/>
</dbReference>
<dbReference type="KEGG" id="mend:L6E24_03390"/>
<gene>
    <name evidence="2" type="ORF">L6E24_03390</name>
</gene>
<dbReference type="EMBL" id="CP096115">
    <property type="protein sequence ID" value="UUX93179.1"/>
    <property type="molecule type" value="Genomic_DNA"/>
</dbReference>
<dbReference type="RefSeq" id="WP_257743319.1">
    <property type="nucleotide sequence ID" value="NZ_CP096115.1"/>
</dbReference>
<dbReference type="PANTHER" id="PTHR43122:SF1">
    <property type="entry name" value="IRON-SULFUR-BINDING PROTEIN"/>
    <property type="match status" value="1"/>
</dbReference>